<name>A0A481YSB5_9VIRU</name>
<sequence>MDIAGLQLKIMTSGDSFYSQNRLSYCIEVTKRDQKLKEATVITHLLKLYDKMAASNEEKTQIYLYLLKHEKRPAKEVRKGLRKIGLEKRKVDIGGLGTYEYAIFDLEKGKYDKLSPVEQLERAGVTTLEIIPPRELKKYQREFDATLEGFPEYKRYPDNPTLDREGNPLVYVAGGFAALGNPASFHNVFSRNLRMMGYKKMKTLMNEYVTRLAHVKEPYNLQALSDRMMYRQKGQQPSAETWHRDVMPPGKIEYEDEIFGGWINLDSQDQYFSCIPGSHSNKVQKTLDAGFATLTDAVNKIYTRGGGEPKIEKRKKLTAGELKPYISEVTKDRHRFRVPPGHMIVFPQYILHEVVANKAQYDMRRQFTGFRLTQSGKPLYPLEMFDEQAVIPLPGGMIPPMYARNHLSYFQEKQFNMTPETKYNLIEWSEATFRKRCLVKTKTGKPIVQRHMESLTDYRFPLYPPYLKKERNIYLGEKVS</sequence>
<dbReference type="Gene3D" id="2.60.120.620">
    <property type="entry name" value="q2cbj1_9rhob like domain"/>
    <property type="match status" value="1"/>
</dbReference>
<dbReference type="EMBL" id="MK500328">
    <property type="protein sequence ID" value="QBK85850.1"/>
    <property type="molecule type" value="Genomic_DNA"/>
</dbReference>
<gene>
    <name evidence="1" type="ORF">LCMAC101_04450</name>
</gene>
<organism evidence="1">
    <name type="scientific">Marseillevirus LCMAC101</name>
    <dbReference type="NCBI Taxonomy" id="2506602"/>
    <lineage>
        <taxon>Viruses</taxon>
        <taxon>Varidnaviria</taxon>
        <taxon>Bamfordvirae</taxon>
        <taxon>Nucleocytoviricota</taxon>
        <taxon>Megaviricetes</taxon>
        <taxon>Pimascovirales</taxon>
        <taxon>Pimascovirales incertae sedis</taxon>
        <taxon>Marseilleviridae</taxon>
    </lineage>
</organism>
<protein>
    <submittedName>
        <fullName evidence="1">Uncharacterized protein</fullName>
    </submittedName>
</protein>
<proteinExistence type="predicted"/>
<evidence type="ECO:0000313" key="1">
    <source>
        <dbReference type="EMBL" id="QBK85850.1"/>
    </source>
</evidence>
<dbReference type="SUPFAM" id="SSF51197">
    <property type="entry name" value="Clavaminate synthase-like"/>
    <property type="match status" value="1"/>
</dbReference>
<reference evidence="1" key="1">
    <citation type="journal article" date="2019" name="MBio">
        <title>Virus Genomes from Deep Sea Sediments Expand the Ocean Megavirome and Support Independent Origins of Viral Gigantism.</title>
        <authorList>
            <person name="Backstrom D."/>
            <person name="Yutin N."/>
            <person name="Jorgensen S.L."/>
            <person name="Dharamshi J."/>
            <person name="Homa F."/>
            <person name="Zaremba-Niedwiedzka K."/>
            <person name="Spang A."/>
            <person name="Wolf Y.I."/>
            <person name="Koonin E.V."/>
            <person name="Ettema T.J."/>
        </authorList>
    </citation>
    <scope>NUCLEOTIDE SEQUENCE</scope>
</reference>
<accession>A0A481YSB5</accession>